<comment type="caution">
    <text evidence="2">The sequence shown here is derived from an EMBL/GenBank/DDBJ whole genome shotgun (WGS) entry which is preliminary data.</text>
</comment>
<protein>
    <submittedName>
        <fullName evidence="2">Autoinducer-2 (AI-2) modifying protein LsrG</fullName>
    </submittedName>
</protein>
<dbReference type="Gene3D" id="3.30.70.100">
    <property type="match status" value="1"/>
</dbReference>
<dbReference type="GO" id="GO:0005829">
    <property type="term" value="C:cytosol"/>
    <property type="evidence" value="ECO:0007669"/>
    <property type="project" value="TreeGrafter"/>
</dbReference>
<evidence type="ECO:0000313" key="3">
    <source>
        <dbReference type="Proteomes" id="UP000191554"/>
    </source>
</evidence>
<dbReference type="PROSITE" id="PS51725">
    <property type="entry name" value="ABM"/>
    <property type="match status" value="1"/>
</dbReference>
<dbReference type="Pfam" id="PF03992">
    <property type="entry name" value="ABM"/>
    <property type="match status" value="1"/>
</dbReference>
<keyword evidence="3" id="KW-1185">Reference proteome</keyword>
<accession>A0A1V4SPR8</accession>
<evidence type="ECO:0000259" key="1">
    <source>
        <dbReference type="PROSITE" id="PS51725"/>
    </source>
</evidence>
<dbReference type="InterPro" id="IPR007138">
    <property type="entry name" value="ABM_dom"/>
</dbReference>
<dbReference type="PANTHER" id="PTHR33336">
    <property type="entry name" value="QUINOL MONOOXYGENASE YGIN-RELATED"/>
    <property type="match status" value="1"/>
</dbReference>
<reference evidence="2 3" key="1">
    <citation type="submission" date="2017-03" db="EMBL/GenBank/DDBJ databases">
        <title>Genome sequence of Clostridium hungatei DSM 14427.</title>
        <authorList>
            <person name="Poehlein A."/>
            <person name="Daniel R."/>
        </authorList>
    </citation>
    <scope>NUCLEOTIDE SEQUENCE [LARGE SCALE GENOMIC DNA]</scope>
    <source>
        <strain evidence="2 3">DSM 14427</strain>
    </source>
</reference>
<evidence type="ECO:0000313" key="2">
    <source>
        <dbReference type="EMBL" id="OPX45773.1"/>
    </source>
</evidence>
<dbReference type="OrthoDB" id="9812754at2"/>
<sequence length="104" mass="12120">MYIVHVSMEIKEEYIEAFKAATMENSRCSLLEEGVSRFDVLQQVDNPGNFLLCEVYRTPGDQLKHRETEHFKKWKAVTAEMLQKPYTFVKYGNLSQEQLKGLAD</sequence>
<dbReference type="AlphaFoldDB" id="A0A1V4SPR8"/>
<proteinExistence type="predicted"/>
<dbReference type="InterPro" id="IPR011008">
    <property type="entry name" value="Dimeric_a/b-barrel"/>
</dbReference>
<dbReference type="Proteomes" id="UP000191554">
    <property type="component" value="Unassembled WGS sequence"/>
</dbReference>
<dbReference type="SUPFAM" id="SSF54909">
    <property type="entry name" value="Dimeric alpha+beta barrel"/>
    <property type="match status" value="1"/>
</dbReference>
<organism evidence="2 3">
    <name type="scientific">Ruminiclostridium hungatei</name>
    <name type="common">Clostridium hungatei</name>
    <dbReference type="NCBI Taxonomy" id="48256"/>
    <lineage>
        <taxon>Bacteria</taxon>
        <taxon>Bacillati</taxon>
        <taxon>Bacillota</taxon>
        <taxon>Clostridia</taxon>
        <taxon>Eubacteriales</taxon>
        <taxon>Oscillospiraceae</taxon>
        <taxon>Ruminiclostridium</taxon>
    </lineage>
</organism>
<feature type="domain" description="ABM" evidence="1">
    <location>
        <begin position="2"/>
        <end position="90"/>
    </location>
</feature>
<dbReference type="PANTHER" id="PTHR33336:SF1">
    <property type="entry name" value="(4S)-4-HYDROXY-5-PHOSPHONOOXYPENTANE-2,3-DIONE ISOMERASE"/>
    <property type="match status" value="1"/>
</dbReference>
<gene>
    <name evidence="2" type="ORF">CLHUN_07110</name>
</gene>
<dbReference type="EMBL" id="MZGX01000003">
    <property type="protein sequence ID" value="OPX45773.1"/>
    <property type="molecule type" value="Genomic_DNA"/>
</dbReference>
<dbReference type="InterPro" id="IPR050744">
    <property type="entry name" value="AI-2_Isomerase_LsrG"/>
</dbReference>
<dbReference type="GO" id="GO:0016491">
    <property type="term" value="F:oxidoreductase activity"/>
    <property type="evidence" value="ECO:0007669"/>
    <property type="project" value="TreeGrafter"/>
</dbReference>
<dbReference type="STRING" id="48256.CLHUN_07110"/>
<name>A0A1V4SPR8_RUMHU</name>
<dbReference type="RefSeq" id="WP_080063168.1">
    <property type="nucleotide sequence ID" value="NZ_MZGX01000003.1"/>
</dbReference>